<sequence length="484" mass="52747">MAATGSTSGQPQFIASTGNRSFSNAPLIENSDIDRIVVPDLKRIYRQEHNTRKHLAEHCRTEYPKVTNFILWVLAEIAIVACDIPEVIGTAFALNMLFSIPIWCGVLLTGLSTLILLALQQYGVRKLEFLIAFLVLTIAACFFAELGYAKPAATEVLNGLFVPNLKGNGATGLAISLLGAMVMPHNLFLHSALVLSRKIPQSVRGIKEACRFYLIESAFALMVAFLINVSVISVSGAVCNSSHLSAEDQKSCENLDLNKASFLLENVLGSWSSKLFAIALLASGQSSTITGTYAGQYVMQGFLDLRLQSWLRNLLTRSLAIVPSLIVALIGGSAGAGRLIIIASMILSFELPFALIPLLKFTSSKTKMGTHANSTLISVATWIIGSLIMTINIYYLMTGFIKFLLHSHLKLVDAVFLGIFGFSGMAVYLAGIIYLVFRKNKEATQLMALTTPESRQTTNESDSLPREDIVSMQLPQRRATIDLD</sequence>
<feature type="transmembrane region" description="Helical" evidence="6">
    <location>
        <begin position="314"/>
        <end position="333"/>
    </location>
</feature>
<evidence type="ECO:0000256" key="1">
    <source>
        <dbReference type="ARBA" id="ARBA00004141"/>
    </source>
</evidence>
<dbReference type="PANTHER" id="PTHR11706">
    <property type="entry name" value="SOLUTE CARRIER PROTEIN FAMILY 11 MEMBER"/>
    <property type="match status" value="1"/>
</dbReference>
<dbReference type="GO" id="GO:0034755">
    <property type="term" value="P:iron ion transmembrane transport"/>
    <property type="evidence" value="ECO:0007669"/>
    <property type="project" value="TreeGrafter"/>
</dbReference>
<evidence type="ECO:0000256" key="5">
    <source>
        <dbReference type="ARBA" id="ARBA00023136"/>
    </source>
</evidence>
<dbReference type="GO" id="GO:0005886">
    <property type="term" value="C:plasma membrane"/>
    <property type="evidence" value="ECO:0007669"/>
    <property type="project" value="TreeGrafter"/>
</dbReference>
<feature type="transmembrane region" description="Helical" evidence="6">
    <location>
        <begin position="275"/>
        <end position="294"/>
    </location>
</feature>
<dbReference type="GO" id="GO:0005384">
    <property type="term" value="F:manganese ion transmembrane transporter activity"/>
    <property type="evidence" value="ECO:0007669"/>
    <property type="project" value="TreeGrafter"/>
</dbReference>
<dbReference type="NCBIfam" id="TIGR01197">
    <property type="entry name" value="nramp"/>
    <property type="match status" value="1"/>
</dbReference>
<organism evidence="7">
    <name type="scientific">Fagus sylvatica</name>
    <name type="common">Beechnut</name>
    <dbReference type="NCBI Taxonomy" id="28930"/>
    <lineage>
        <taxon>Eukaryota</taxon>
        <taxon>Viridiplantae</taxon>
        <taxon>Streptophyta</taxon>
        <taxon>Embryophyta</taxon>
        <taxon>Tracheophyta</taxon>
        <taxon>Spermatophyta</taxon>
        <taxon>Magnoliopsida</taxon>
        <taxon>eudicotyledons</taxon>
        <taxon>Gunneridae</taxon>
        <taxon>Pentapetalae</taxon>
        <taxon>rosids</taxon>
        <taxon>fabids</taxon>
        <taxon>Fagales</taxon>
        <taxon>Fagaceae</taxon>
        <taxon>Fagus</taxon>
    </lineage>
</organism>
<gene>
    <name evidence="7" type="ORF">FSB_LOCUS50737</name>
</gene>
<evidence type="ECO:0000313" key="7">
    <source>
        <dbReference type="EMBL" id="SPD22855.1"/>
    </source>
</evidence>
<feature type="transmembrane region" description="Helical" evidence="6">
    <location>
        <begin position="169"/>
        <end position="189"/>
    </location>
</feature>
<dbReference type="EMBL" id="OIVN01005534">
    <property type="protein sequence ID" value="SPD22855.1"/>
    <property type="molecule type" value="Genomic_DNA"/>
</dbReference>
<feature type="transmembrane region" description="Helical" evidence="6">
    <location>
        <begin position="415"/>
        <end position="437"/>
    </location>
</feature>
<accession>A0A2N9IEX1</accession>
<keyword evidence="3 6" id="KW-0812">Transmembrane</keyword>
<protein>
    <submittedName>
        <fullName evidence="7">Uncharacterized protein</fullName>
    </submittedName>
</protein>
<comment type="subcellular location">
    <subcellularLocation>
        <location evidence="1">Membrane</location>
        <topology evidence="1">Multi-pass membrane protein</topology>
    </subcellularLocation>
</comment>
<dbReference type="GO" id="GO:0015086">
    <property type="term" value="F:cadmium ion transmembrane transporter activity"/>
    <property type="evidence" value="ECO:0007669"/>
    <property type="project" value="TreeGrafter"/>
</dbReference>
<proteinExistence type="inferred from homology"/>
<comment type="similarity">
    <text evidence="2">Belongs to the NRAMP (TC 2.A.55) family.</text>
</comment>
<evidence type="ECO:0000256" key="3">
    <source>
        <dbReference type="ARBA" id="ARBA00022692"/>
    </source>
</evidence>
<dbReference type="PANTHER" id="PTHR11706:SF54">
    <property type="entry name" value="METAL TRANSPORTER NRAMP1"/>
    <property type="match status" value="1"/>
</dbReference>
<evidence type="ECO:0000256" key="6">
    <source>
        <dbReference type="SAM" id="Phobius"/>
    </source>
</evidence>
<keyword evidence="4 6" id="KW-1133">Transmembrane helix</keyword>
<keyword evidence="5 6" id="KW-0472">Membrane</keyword>
<feature type="transmembrane region" description="Helical" evidence="6">
    <location>
        <begin position="69"/>
        <end position="94"/>
    </location>
</feature>
<feature type="transmembrane region" description="Helical" evidence="6">
    <location>
        <begin position="131"/>
        <end position="149"/>
    </location>
</feature>
<dbReference type="PRINTS" id="PR00447">
    <property type="entry name" value="NATRESASSCMP"/>
</dbReference>
<feature type="transmembrane region" description="Helical" evidence="6">
    <location>
        <begin position="371"/>
        <end position="395"/>
    </location>
</feature>
<evidence type="ECO:0000256" key="2">
    <source>
        <dbReference type="ARBA" id="ARBA00009965"/>
    </source>
</evidence>
<feature type="transmembrane region" description="Helical" evidence="6">
    <location>
        <begin position="339"/>
        <end position="359"/>
    </location>
</feature>
<dbReference type="AlphaFoldDB" id="A0A2N9IEX1"/>
<name>A0A2N9IEX1_FAGSY</name>
<feature type="transmembrane region" description="Helical" evidence="6">
    <location>
        <begin position="100"/>
        <end position="119"/>
    </location>
</feature>
<dbReference type="InterPro" id="IPR001046">
    <property type="entry name" value="NRAMP_fam"/>
</dbReference>
<evidence type="ECO:0000256" key="4">
    <source>
        <dbReference type="ARBA" id="ARBA00022989"/>
    </source>
</evidence>
<reference evidence="7" key="1">
    <citation type="submission" date="2018-02" db="EMBL/GenBank/DDBJ databases">
        <authorList>
            <person name="Cohen D.B."/>
            <person name="Kent A.D."/>
        </authorList>
    </citation>
    <scope>NUCLEOTIDE SEQUENCE</scope>
</reference>
<dbReference type="Pfam" id="PF01566">
    <property type="entry name" value="Nramp"/>
    <property type="match status" value="1"/>
</dbReference>
<dbReference type="NCBIfam" id="NF037982">
    <property type="entry name" value="Nramp_1"/>
    <property type="match status" value="1"/>
</dbReference>
<feature type="transmembrane region" description="Helical" evidence="6">
    <location>
        <begin position="210"/>
        <end position="234"/>
    </location>
</feature>